<evidence type="ECO:0000259" key="7">
    <source>
        <dbReference type="PROSITE" id="PS50048"/>
    </source>
</evidence>
<dbReference type="Gene3D" id="4.10.240.10">
    <property type="entry name" value="Zn(2)-C6 fungal-type DNA-binding domain"/>
    <property type="match status" value="1"/>
</dbReference>
<dbReference type="InterPro" id="IPR021858">
    <property type="entry name" value="Fun_TF"/>
</dbReference>
<evidence type="ECO:0000256" key="2">
    <source>
        <dbReference type="ARBA" id="ARBA00022833"/>
    </source>
</evidence>
<dbReference type="OrthoDB" id="3598904at2759"/>
<keyword evidence="9" id="KW-1185">Reference proteome</keyword>
<keyword evidence="2" id="KW-0862">Zinc</keyword>
<dbReference type="InterPro" id="IPR036864">
    <property type="entry name" value="Zn2-C6_fun-type_DNA-bd_sf"/>
</dbReference>
<protein>
    <recommendedName>
        <fullName evidence="7">Zn(2)-C6 fungal-type domain-containing protein</fullName>
    </recommendedName>
</protein>
<keyword evidence="3" id="KW-0805">Transcription regulation</keyword>
<keyword evidence="6" id="KW-0539">Nucleus</keyword>
<keyword evidence="4" id="KW-0238">DNA-binding</keyword>
<dbReference type="PANTHER" id="PTHR36206:SF4">
    <property type="entry name" value="HYPOTHETICAL CONSERVED PROTEIN (EUROFUNG)-RELATED"/>
    <property type="match status" value="1"/>
</dbReference>
<evidence type="ECO:0000313" key="8">
    <source>
        <dbReference type="EMBL" id="CZR56758.1"/>
    </source>
</evidence>
<dbReference type="GO" id="GO:0003677">
    <property type="term" value="F:DNA binding"/>
    <property type="evidence" value="ECO:0007669"/>
    <property type="project" value="UniProtKB-KW"/>
</dbReference>
<sequence>MPRGKSRSGGCRTCKTRRIKCDEAKPSCSRCLKSGRSCDGYGIQMKATAQARASSLSSLDTHSYRSERENRGFDYFRHKALSELIGFDTKSDFWSHVVLQFSEASPAVFRAVLSLSSLHESTYSSQMMLTGSENTMSFLRQYNKAIRQLCSKQTTQPVQFTLTCCILFICLENLRGDYDAGLLHLKNGLEILKEWHAKNVTLSTEIETREILTKVFRRLDMQATAFLDTRQPQFNMSPSDRGLIATPNTPPFNNLSEARTALDVLVSKLFYIITTKSSPQHPSWSADNMYLPMRRPLMNGLNTEFLNWKSTFDTFSLNEGQNWQKDELRLGVLLGLHYQTTSLMLDIRSNTNIEGQYCGPSKDTQWTKITDICESIIRSLSTSTTSFSADMGLIAPLYFTAMQAENPRICQRGIDLLHLIRWKEGFWDASTAAAVAERVLRNQIAGTPGFPTAGGGIAELGKLLHCVVTCC</sequence>
<evidence type="ECO:0000313" key="9">
    <source>
        <dbReference type="Proteomes" id="UP000184330"/>
    </source>
</evidence>
<dbReference type="Pfam" id="PF00172">
    <property type="entry name" value="Zn_clus"/>
    <property type="match status" value="1"/>
</dbReference>
<evidence type="ECO:0000256" key="6">
    <source>
        <dbReference type="ARBA" id="ARBA00023242"/>
    </source>
</evidence>
<dbReference type="EMBL" id="FJOG01000008">
    <property type="protein sequence ID" value="CZR56758.1"/>
    <property type="molecule type" value="Genomic_DNA"/>
</dbReference>
<dbReference type="GO" id="GO:0000981">
    <property type="term" value="F:DNA-binding transcription factor activity, RNA polymerase II-specific"/>
    <property type="evidence" value="ECO:0007669"/>
    <property type="project" value="InterPro"/>
</dbReference>
<gene>
    <name evidence="8" type="ORF">PAC_06647</name>
</gene>
<feature type="domain" description="Zn(2)-C6 fungal-type" evidence="7">
    <location>
        <begin position="10"/>
        <end position="38"/>
    </location>
</feature>
<dbReference type="Pfam" id="PF11951">
    <property type="entry name" value="Fungal_trans_2"/>
    <property type="match status" value="1"/>
</dbReference>
<dbReference type="CDD" id="cd00067">
    <property type="entry name" value="GAL4"/>
    <property type="match status" value="1"/>
</dbReference>
<dbReference type="InterPro" id="IPR052360">
    <property type="entry name" value="Transcr_Regulatory_Proteins"/>
</dbReference>
<dbReference type="SMART" id="SM00066">
    <property type="entry name" value="GAL4"/>
    <property type="match status" value="1"/>
</dbReference>
<evidence type="ECO:0000256" key="3">
    <source>
        <dbReference type="ARBA" id="ARBA00023015"/>
    </source>
</evidence>
<keyword evidence="5" id="KW-0804">Transcription</keyword>
<dbReference type="GO" id="GO:0008270">
    <property type="term" value="F:zinc ion binding"/>
    <property type="evidence" value="ECO:0007669"/>
    <property type="project" value="InterPro"/>
</dbReference>
<organism evidence="8 9">
    <name type="scientific">Phialocephala subalpina</name>
    <dbReference type="NCBI Taxonomy" id="576137"/>
    <lineage>
        <taxon>Eukaryota</taxon>
        <taxon>Fungi</taxon>
        <taxon>Dikarya</taxon>
        <taxon>Ascomycota</taxon>
        <taxon>Pezizomycotina</taxon>
        <taxon>Leotiomycetes</taxon>
        <taxon>Helotiales</taxon>
        <taxon>Mollisiaceae</taxon>
        <taxon>Phialocephala</taxon>
        <taxon>Phialocephala fortinii species complex</taxon>
    </lineage>
</organism>
<dbReference type="PROSITE" id="PS50048">
    <property type="entry name" value="ZN2_CY6_FUNGAL_2"/>
    <property type="match status" value="1"/>
</dbReference>
<evidence type="ECO:0000256" key="1">
    <source>
        <dbReference type="ARBA" id="ARBA00022723"/>
    </source>
</evidence>
<dbReference type="InterPro" id="IPR001138">
    <property type="entry name" value="Zn2Cys6_DnaBD"/>
</dbReference>
<dbReference type="PANTHER" id="PTHR36206">
    <property type="entry name" value="ASPERCRYPTIN BIOSYNTHESIS CLUSTER-SPECIFIC TRANSCRIPTION REGULATOR ATNN-RELATED"/>
    <property type="match status" value="1"/>
</dbReference>
<dbReference type="SUPFAM" id="SSF57701">
    <property type="entry name" value="Zn2/Cys6 DNA-binding domain"/>
    <property type="match status" value="1"/>
</dbReference>
<name>A0A1L7WVE9_9HELO</name>
<dbReference type="Proteomes" id="UP000184330">
    <property type="component" value="Unassembled WGS sequence"/>
</dbReference>
<dbReference type="AlphaFoldDB" id="A0A1L7WVE9"/>
<reference evidence="8 9" key="1">
    <citation type="submission" date="2016-03" db="EMBL/GenBank/DDBJ databases">
        <authorList>
            <person name="Ploux O."/>
        </authorList>
    </citation>
    <scope>NUCLEOTIDE SEQUENCE [LARGE SCALE GENOMIC DNA]</scope>
    <source>
        <strain evidence="8 9">UAMH 11012</strain>
    </source>
</reference>
<proteinExistence type="predicted"/>
<dbReference type="PROSITE" id="PS00463">
    <property type="entry name" value="ZN2_CY6_FUNGAL_1"/>
    <property type="match status" value="1"/>
</dbReference>
<keyword evidence="1" id="KW-0479">Metal-binding</keyword>
<accession>A0A1L7WVE9</accession>
<evidence type="ECO:0000256" key="5">
    <source>
        <dbReference type="ARBA" id="ARBA00023163"/>
    </source>
</evidence>
<evidence type="ECO:0000256" key="4">
    <source>
        <dbReference type="ARBA" id="ARBA00023125"/>
    </source>
</evidence>